<gene>
    <name evidence="2" type="ORF">LCGC14_0843040</name>
</gene>
<feature type="compositionally biased region" description="Basic and acidic residues" evidence="1">
    <location>
        <begin position="33"/>
        <end position="48"/>
    </location>
</feature>
<sequence length="267" mass="27973">MPDVKTDNDEKKTADVDEENLSSTLKVDEEEATSEKKDEEKGEDKGDEEKSEETVEVPELSDEQIAALADDPRIVEARKGKEGPAPSALDELLKGAVADADQKRESEETTKKDLATREEALKAFRDDGDPAPLAALAARAIEGAERQQAVDAAAEEGVNARMAGVIQAVYGDTLKAMKPEEVKALDDIPLVDAIQKLADLKAAGPKAESDAAVSAAEQAARNAATGNSAKGDKVGVLPGGTAEEGAEGDDIGALLRKGIEGALDIEE</sequence>
<dbReference type="AlphaFoldDB" id="A0A0F9RX70"/>
<proteinExistence type="predicted"/>
<organism evidence="2">
    <name type="scientific">marine sediment metagenome</name>
    <dbReference type="NCBI Taxonomy" id="412755"/>
    <lineage>
        <taxon>unclassified sequences</taxon>
        <taxon>metagenomes</taxon>
        <taxon>ecological metagenomes</taxon>
    </lineage>
</organism>
<evidence type="ECO:0008006" key="3">
    <source>
        <dbReference type="Google" id="ProtNLM"/>
    </source>
</evidence>
<feature type="compositionally biased region" description="Acidic residues" evidence="1">
    <location>
        <begin position="49"/>
        <end position="62"/>
    </location>
</feature>
<evidence type="ECO:0000313" key="2">
    <source>
        <dbReference type="EMBL" id="KKN29546.1"/>
    </source>
</evidence>
<feature type="region of interest" description="Disordered" evidence="1">
    <location>
        <begin position="1"/>
        <end position="114"/>
    </location>
</feature>
<comment type="caution">
    <text evidence="2">The sequence shown here is derived from an EMBL/GenBank/DDBJ whole genome shotgun (WGS) entry which is preliminary data.</text>
</comment>
<protein>
    <recommendedName>
        <fullName evidence="3">Scaffolding protein</fullName>
    </recommendedName>
</protein>
<reference evidence="2" key="1">
    <citation type="journal article" date="2015" name="Nature">
        <title>Complex archaea that bridge the gap between prokaryotes and eukaryotes.</title>
        <authorList>
            <person name="Spang A."/>
            <person name="Saw J.H."/>
            <person name="Jorgensen S.L."/>
            <person name="Zaremba-Niedzwiedzka K."/>
            <person name="Martijn J."/>
            <person name="Lind A.E."/>
            <person name="van Eijk R."/>
            <person name="Schleper C."/>
            <person name="Guy L."/>
            <person name="Ettema T.J."/>
        </authorList>
    </citation>
    <scope>NUCLEOTIDE SEQUENCE</scope>
</reference>
<feature type="compositionally biased region" description="Basic and acidic residues" evidence="1">
    <location>
        <begin position="100"/>
        <end position="114"/>
    </location>
</feature>
<feature type="compositionally biased region" description="Low complexity" evidence="1">
    <location>
        <begin position="210"/>
        <end position="224"/>
    </location>
</feature>
<dbReference type="EMBL" id="LAZR01002479">
    <property type="protein sequence ID" value="KKN29546.1"/>
    <property type="molecule type" value="Genomic_DNA"/>
</dbReference>
<evidence type="ECO:0000256" key="1">
    <source>
        <dbReference type="SAM" id="MobiDB-lite"/>
    </source>
</evidence>
<name>A0A0F9RX70_9ZZZZ</name>
<feature type="compositionally biased region" description="Basic and acidic residues" evidence="1">
    <location>
        <begin position="1"/>
        <end position="15"/>
    </location>
</feature>
<feature type="compositionally biased region" description="Basic and acidic residues" evidence="1">
    <location>
        <begin position="70"/>
        <end position="82"/>
    </location>
</feature>
<feature type="region of interest" description="Disordered" evidence="1">
    <location>
        <begin position="205"/>
        <end position="249"/>
    </location>
</feature>
<accession>A0A0F9RX70</accession>